<dbReference type="InterPro" id="IPR029501">
    <property type="entry name" value="EndoU_bac"/>
</dbReference>
<sequence length="167" mass="17665">MASVGVVPGVGDAAVLGIKKAKDLFKEGKVAESAKVLEDLSGGAKATGKDYVDILSPEAKKHILYGDKPGSGGHMWPGQPGKTVFPQSWSADKIVHEVGDIATSPNTKWYAQTGTGGIYTSKGDPAKWVAYEVRDGVRMRVVYQPATGKVVTAFPDNAPIPPYKPIK</sequence>
<dbReference type="AlphaFoldDB" id="A0A7G5DUH6"/>
<organism evidence="2 3">
    <name type="scientific">Pseudomonas berkeleyensis</name>
    <dbReference type="NCBI Taxonomy" id="2726956"/>
    <lineage>
        <taxon>Bacteria</taxon>
        <taxon>Pseudomonadati</taxon>
        <taxon>Pseudomonadota</taxon>
        <taxon>Gammaproteobacteria</taxon>
        <taxon>Pseudomonadales</taxon>
        <taxon>Pseudomonadaceae</taxon>
        <taxon>Pseudomonas</taxon>
    </lineage>
</organism>
<dbReference type="Pfam" id="PF14436">
    <property type="entry name" value="EndoU_bacteria"/>
    <property type="match status" value="1"/>
</dbReference>
<keyword evidence="3" id="KW-1185">Reference proteome</keyword>
<reference evidence="2 3" key="1">
    <citation type="journal article" date="2020" name="G3 (Bethesda)">
        <title>CeMbio - The Caenorhabditis elegans Microbiome Resource.</title>
        <authorList>
            <person name="Dirksen P."/>
            <person name="Assie A."/>
            <person name="Zimmermann J."/>
            <person name="Zhang F."/>
            <person name="Tietje A.M."/>
            <person name="Marsh S.A."/>
            <person name="Felix M.A."/>
            <person name="Shapira M."/>
            <person name="Kaleta C."/>
            <person name="Schulenburg H."/>
            <person name="Samuel B."/>
        </authorList>
    </citation>
    <scope>NUCLEOTIDE SEQUENCE [LARGE SCALE GENOMIC DNA]</scope>
    <source>
        <strain evidence="2 3">MSPm1</strain>
    </source>
</reference>
<proteinExistence type="predicted"/>
<protein>
    <submittedName>
        <fullName evidence="2">EndoU domain-containing protein</fullName>
    </submittedName>
</protein>
<gene>
    <name evidence="2" type="ORF">HS968_10185</name>
</gene>
<dbReference type="GO" id="GO:0004519">
    <property type="term" value="F:endonuclease activity"/>
    <property type="evidence" value="ECO:0007669"/>
    <property type="project" value="InterPro"/>
</dbReference>
<name>A0A7G5DUH6_9PSED</name>
<accession>A0A7G5DUH6</accession>
<evidence type="ECO:0000259" key="1">
    <source>
        <dbReference type="Pfam" id="PF14436"/>
    </source>
</evidence>
<dbReference type="EMBL" id="CP059139">
    <property type="protein sequence ID" value="QMV65401.1"/>
    <property type="molecule type" value="Genomic_DNA"/>
</dbReference>
<evidence type="ECO:0000313" key="2">
    <source>
        <dbReference type="EMBL" id="QMV65401.1"/>
    </source>
</evidence>
<feature type="domain" description="Bacterial EndoU nuclease" evidence="1">
    <location>
        <begin position="78"/>
        <end position="157"/>
    </location>
</feature>
<evidence type="ECO:0000313" key="3">
    <source>
        <dbReference type="Proteomes" id="UP000515276"/>
    </source>
</evidence>
<dbReference type="Proteomes" id="UP000515276">
    <property type="component" value="Chromosome"/>
</dbReference>